<dbReference type="Proteomes" id="UP000194139">
    <property type="component" value="Chromosome"/>
</dbReference>
<dbReference type="PRINTS" id="PR00420">
    <property type="entry name" value="RNGMNOXGNASE"/>
</dbReference>
<evidence type="ECO:0000256" key="2">
    <source>
        <dbReference type="ARBA" id="ARBA00023033"/>
    </source>
</evidence>
<keyword evidence="2" id="KW-0503">Monooxygenase</keyword>
<sequence length="420" mass="46417">MKDTDVIIVGAGVGGLVLALSLHQAGIACRVYEAVPEIKPLGVGINLLPHAARELDELGLLPALDRVGVHTRESIFFTRHGQFIYSEPAGKAAGYAWPQYSIHRGDLQMTLLAAVRERLGEDSVRADHRAVRVEQDDDAVTVHMTDSAGKPRPPVRGAIVVGCDGIHSALRKQLYPNEGAPRYSGVNMWRGVTRCKPFLSGASMVRAGWLSIGKMVIYPIRDNVDAEGNQLVNWVAEIESPEPAVRDWTRQGRLEDFFPAFADWRFDWLDVAALIRNADSVLEYPMVDQDPLPTWTQGRMTLLGDAAHPMVPRGSNGAGQAIIDARYLAGQLKRQGLTPAALQDYDRVRVAATTRVVLTNRSNPPDAILREAYERSHDQPFERIDDIISRDELQAISDRYKQIAGFDPETLSSRPSFLSV</sequence>
<dbReference type="AlphaFoldDB" id="A0A1W6Z3N4"/>
<dbReference type="PANTHER" id="PTHR13789:SF268">
    <property type="entry name" value="5-METHYLPHENAZINE-1-CARBOXYLATE 1-MONOOXYGENASE"/>
    <property type="match status" value="1"/>
</dbReference>
<dbReference type="SUPFAM" id="SSF51905">
    <property type="entry name" value="FAD/NAD(P)-binding domain"/>
    <property type="match status" value="1"/>
</dbReference>
<evidence type="ECO:0000313" key="5">
    <source>
        <dbReference type="Proteomes" id="UP000194139"/>
    </source>
</evidence>
<reference evidence="4 5" key="1">
    <citation type="submission" date="2017-05" db="EMBL/GenBank/DDBJ databases">
        <title>Complete and WGS of Bordetella genogroups.</title>
        <authorList>
            <person name="Spilker T."/>
            <person name="LiPuma J."/>
        </authorList>
    </citation>
    <scope>NUCLEOTIDE SEQUENCE [LARGE SCALE GENOMIC DNA]</scope>
    <source>
        <strain evidence="4 5">AU17164</strain>
    </source>
</reference>
<dbReference type="Gene3D" id="3.30.9.30">
    <property type="match status" value="1"/>
</dbReference>
<name>A0A1W6Z3N4_9BORD</name>
<dbReference type="InterPro" id="IPR002938">
    <property type="entry name" value="FAD-bd"/>
</dbReference>
<evidence type="ECO:0000256" key="1">
    <source>
        <dbReference type="ARBA" id="ARBA00023002"/>
    </source>
</evidence>
<dbReference type="NCBIfam" id="NF005720">
    <property type="entry name" value="PRK07538.1"/>
    <property type="match status" value="1"/>
</dbReference>
<dbReference type="Gene3D" id="3.50.50.60">
    <property type="entry name" value="FAD/NAD(P)-binding domain"/>
    <property type="match status" value="1"/>
</dbReference>
<dbReference type="PANTHER" id="PTHR13789">
    <property type="entry name" value="MONOOXYGENASE"/>
    <property type="match status" value="1"/>
</dbReference>
<dbReference type="GO" id="GO:0004497">
    <property type="term" value="F:monooxygenase activity"/>
    <property type="evidence" value="ECO:0007669"/>
    <property type="project" value="UniProtKB-KW"/>
</dbReference>
<feature type="domain" description="FAD-binding" evidence="3">
    <location>
        <begin position="3"/>
        <end position="355"/>
    </location>
</feature>
<dbReference type="Pfam" id="PF01494">
    <property type="entry name" value="FAD_binding_3"/>
    <property type="match status" value="1"/>
</dbReference>
<dbReference type="SUPFAM" id="SSF54373">
    <property type="entry name" value="FAD-linked reductases, C-terminal domain"/>
    <property type="match status" value="1"/>
</dbReference>
<gene>
    <name evidence="4" type="ORF">CAL13_18690</name>
</gene>
<protein>
    <submittedName>
        <fullName evidence="4">Flavin-dependent oxidoreductase</fullName>
    </submittedName>
</protein>
<proteinExistence type="predicted"/>
<dbReference type="PROSITE" id="PS51257">
    <property type="entry name" value="PROKAR_LIPOPROTEIN"/>
    <property type="match status" value="1"/>
</dbReference>
<keyword evidence="1" id="KW-0560">Oxidoreductase</keyword>
<evidence type="ECO:0000313" key="4">
    <source>
        <dbReference type="EMBL" id="ARP88015.1"/>
    </source>
</evidence>
<keyword evidence="5" id="KW-1185">Reference proteome</keyword>
<accession>A0A1W6Z3N4</accession>
<evidence type="ECO:0000259" key="3">
    <source>
        <dbReference type="Pfam" id="PF01494"/>
    </source>
</evidence>
<dbReference type="GO" id="GO:0071949">
    <property type="term" value="F:FAD binding"/>
    <property type="evidence" value="ECO:0007669"/>
    <property type="project" value="InterPro"/>
</dbReference>
<dbReference type="EMBL" id="CP021109">
    <property type="protein sequence ID" value="ARP88015.1"/>
    <property type="molecule type" value="Genomic_DNA"/>
</dbReference>
<organism evidence="4 5">
    <name type="scientific">Bordetella genomosp. 9</name>
    <dbReference type="NCBI Taxonomy" id="1416803"/>
    <lineage>
        <taxon>Bacteria</taxon>
        <taxon>Pseudomonadati</taxon>
        <taxon>Pseudomonadota</taxon>
        <taxon>Betaproteobacteria</taxon>
        <taxon>Burkholderiales</taxon>
        <taxon>Alcaligenaceae</taxon>
        <taxon>Bordetella</taxon>
    </lineage>
</organism>
<dbReference type="InterPro" id="IPR036188">
    <property type="entry name" value="FAD/NAD-bd_sf"/>
</dbReference>
<dbReference type="RefSeq" id="WP_086073206.1">
    <property type="nucleotide sequence ID" value="NZ_CP021109.1"/>
</dbReference>
<dbReference type="InterPro" id="IPR050493">
    <property type="entry name" value="FAD-dep_Monooxygenase_BioMet"/>
</dbReference>